<keyword evidence="1" id="KW-0067">ATP-binding</keyword>
<keyword evidence="2" id="KW-1185">Reference proteome</keyword>
<evidence type="ECO:0000313" key="2">
    <source>
        <dbReference type="Proteomes" id="UP000887563"/>
    </source>
</evidence>
<dbReference type="InterPro" id="IPR036860">
    <property type="entry name" value="SH2_dom_sf"/>
</dbReference>
<dbReference type="PROSITE" id="PS00107">
    <property type="entry name" value="PROTEIN_KINASE_ATP"/>
    <property type="match status" value="1"/>
</dbReference>
<dbReference type="WBParaSite" id="Minc3s08718g42531">
    <property type="protein sequence ID" value="Minc3s08718g42531"/>
    <property type="gene ID" value="Minc3s08718g42531"/>
</dbReference>
<proteinExistence type="predicted"/>
<dbReference type="GO" id="GO:0005524">
    <property type="term" value="F:ATP binding"/>
    <property type="evidence" value="ECO:0007669"/>
    <property type="project" value="UniProtKB-UniRule"/>
</dbReference>
<dbReference type="InterPro" id="IPR017441">
    <property type="entry name" value="Protein_kinase_ATP_BS"/>
</dbReference>
<dbReference type="Gene3D" id="3.30.200.20">
    <property type="entry name" value="Phosphorylase Kinase, domain 1"/>
    <property type="match status" value="1"/>
</dbReference>
<sequence>MGAKHSKVNEDHTKFPFWCGYLPDADALELLKNKNEFILRCLENDSLSLTLYGGPEKQVKNQLSQHLKNWLNSIGAQKQAIILKGDCDRLESPILRPHWLLSSAKVWFGDKLGEGAYGVVYKGELMDGGTVIDVAIKQL</sequence>
<dbReference type="InterPro" id="IPR011009">
    <property type="entry name" value="Kinase-like_dom_sf"/>
</dbReference>
<dbReference type="SUPFAM" id="SSF56112">
    <property type="entry name" value="Protein kinase-like (PK-like)"/>
    <property type="match status" value="1"/>
</dbReference>
<dbReference type="SUPFAM" id="SSF55550">
    <property type="entry name" value="SH2 domain"/>
    <property type="match status" value="1"/>
</dbReference>
<name>A0A914NPI2_MELIC</name>
<keyword evidence="1" id="KW-0547">Nucleotide-binding</keyword>
<organism evidence="2 3">
    <name type="scientific">Meloidogyne incognita</name>
    <name type="common">Southern root-knot nematode worm</name>
    <name type="synonym">Oxyuris incognita</name>
    <dbReference type="NCBI Taxonomy" id="6306"/>
    <lineage>
        <taxon>Eukaryota</taxon>
        <taxon>Metazoa</taxon>
        <taxon>Ecdysozoa</taxon>
        <taxon>Nematoda</taxon>
        <taxon>Chromadorea</taxon>
        <taxon>Rhabditida</taxon>
        <taxon>Tylenchina</taxon>
        <taxon>Tylenchomorpha</taxon>
        <taxon>Tylenchoidea</taxon>
        <taxon>Meloidogynidae</taxon>
        <taxon>Meloidogyninae</taxon>
        <taxon>Meloidogyne</taxon>
        <taxon>Meloidogyne incognita group</taxon>
    </lineage>
</organism>
<protein>
    <submittedName>
        <fullName evidence="3">Uncharacterized protein</fullName>
    </submittedName>
</protein>
<evidence type="ECO:0000313" key="3">
    <source>
        <dbReference type="WBParaSite" id="Minc3s08718g42531"/>
    </source>
</evidence>
<evidence type="ECO:0000256" key="1">
    <source>
        <dbReference type="PROSITE-ProRule" id="PRU10141"/>
    </source>
</evidence>
<feature type="binding site" evidence="1">
    <location>
        <position position="137"/>
    </location>
    <ligand>
        <name>ATP</name>
        <dbReference type="ChEBI" id="CHEBI:30616"/>
    </ligand>
</feature>
<accession>A0A914NPI2</accession>
<reference evidence="3" key="1">
    <citation type="submission" date="2022-11" db="UniProtKB">
        <authorList>
            <consortium name="WormBaseParasite"/>
        </authorList>
    </citation>
    <scope>IDENTIFICATION</scope>
</reference>
<dbReference type="Proteomes" id="UP000887563">
    <property type="component" value="Unplaced"/>
</dbReference>
<dbReference type="AlphaFoldDB" id="A0A914NPI2"/>